<comment type="similarity">
    <text evidence="9">Belongs to the methylthiotransferase family. MiaB subfamily.</text>
</comment>
<evidence type="ECO:0000313" key="13">
    <source>
        <dbReference type="EMBL" id="MEE1946100.1"/>
    </source>
</evidence>
<dbReference type="PANTHER" id="PTHR43020:SF2">
    <property type="entry name" value="MITOCHONDRIAL TRNA METHYLTHIOTRANSFERASE CDK5RAP1"/>
    <property type="match status" value="1"/>
</dbReference>
<dbReference type="Pfam" id="PF00919">
    <property type="entry name" value="UPF0004"/>
    <property type="match status" value="1"/>
</dbReference>
<evidence type="ECO:0000313" key="14">
    <source>
        <dbReference type="Proteomes" id="UP001336835"/>
    </source>
</evidence>
<feature type="domain" description="MTTase N-terminal" evidence="11">
    <location>
        <begin position="31"/>
        <end position="147"/>
    </location>
</feature>
<comment type="cofactor">
    <cofactor evidence="9">
        <name>[4Fe-4S] cluster</name>
        <dbReference type="ChEBI" id="CHEBI:49883"/>
    </cofactor>
    <text evidence="9">Binds 2 [4Fe-4S] clusters. One cluster is coordinated with 3 cysteines and an exchangeable S-adenosyl-L-methionine.</text>
</comment>
<dbReference type="InterPro" id="IPR013848">
    <property type="entry name" value="Methylthiotransferase_N"/>
</dbReference>
<evidence type="ECO:0000256" key="6">
    <source>
        <dbReference type="ARBA" id="ARBA00023004"/>
    </source>
</evidence>
<organism evidence="13 14">
    <name type="scientific">Pedobacter albus</name>
    <dbReference type="NCBI Taxonomy" id="3113905"/>
    <lineage>
        <taxon>Bacteria</taxon>
        <taxon>Pseudomonadati</taxon>
        <taxon>Bacteroidota</taxon>
        <taxon>Sphingobacteriia</taxon>
        <taxon>Sphingobacteriales</taxon>
        <taxon>Sphingobacteriaceae</taxon>
        <taxon>Pedobacter</taxon>
    </lineage>
</organism>
<feature type="binding site" evidence="9">
    <location>
        <position position="185"/>
    </location>
    <ligand>
        <name>[4Fe-4S] cluster</name>
        <dbReference type="ChEBI" id="CHEBI:49883"/>
        <label>2</label>
        <note>4Fe-4S-S-AdoMet</note>
    </ligand>
</feature>
<keyword evidence="5 9" id="KW-0479">Metal-binding</keyword>
<dbReference type="Gene3D" id="3.30.750.200">
    <property type="match status" value="1"/>
</dbReference>
<keyword evidence="6 9" id="KW-0408">Iron</keyword>
<dbReference type="RefSeq" id="WP_330108414.1">
    <property type="nucleotide sequence ID" value="NZ_JAZDQT010000002.1"/>
</dbReference>
<keyword evidence="2 9" id="KW-0004">4Fe-4S</keyword>
<evidence type="ECO:0000256" key="9">
    <source>
        <dbReference type="HAMAP-Rule" id="MF_01864"/>
    </source>
</evidence>
<dbReference type="Gene3D" id="3.40.50.12160">
    <property type="entry name" value="Methylthiotransferase, N-terminal domain"/>
    <property type="match status" value="1"/>
</dbReference>
<dbReference type="InterPro" id="IPR006638">
    <property type="entry name" value="Elp3/MiaA/NifB-like_rSAM"/>
</dbReference>
<sequence length="513" mass="57652">MIDLQLSDKKHDEERQGEALMLESQPKGDGRKLYIESYGCQMNFADSEIVASILADTGFETTGDYHQADVIFINTCSIRENAEQRVRNRLSQFGVEKRRNPKLIVGVLGCMAERLKAKFLEEEKLVDVVVGPDAYRDLPQLINQVEDGRKAVNVILSREETYADISPVRLTGNGITAFISIMRGCDNMCSFCVVPFTRGRERSRDPFSIVAEAQDLFDRGYREVTLLGQNVDSYRWSKAQPAKATATDLADEMNTLTGDALLEALINKTDLPATMTKANGDDVEAVNFAQLLTMVAAISPDLRVRFSTSHPKDITDEVLYTIAKHDNICNYIHLPVQSGNSRILALMNRTYTREWYMERIDAIRRIIPGCAISSDIIAGFCTETEEEHQDTLSIMHYAKYNFAYTFSYSERPGTLAARKYTDDVPEDVKARRLAEIFKKQQEDSLACLEEFVGKTVKVLIEGFSKKSDKEYRGRNDENAMVVFPVSDSVKPGEYANVYIESCTSATLIGKVVA</sequence>
<evidence type="ECO:0000259" key="10">
    <source>
        <dbReference type="PROSITE" id="PS50926"/>
    </source>
</evidence>
<dbReference type="InterPro" id="IPR058240">
    <property type="entry name" value="rSAM_sf"/>
</dbReference>
<evidence type="ECO:0000256" key="7">
    <source>
        <dbReference type="ARBA" id="ARBA00023014"/>
    </source>
</evidence>
<dbReference type="EMBL" id="JAZDQT010000002">
    <property type="protein sequence ID" value="MEE1946100.1"/>
    <property type="molecule type" value="Genomic_DNA"/>
</dbReference>
<comment type="subunit">
    <text evidence="9">Monomer.</text>
</comment>
<keyword evidence="9" id="KW-0819">tRNA processing</keyword>
<evidence type="ECO:0000256" key="2">
    <source>
        <dbReference type="ARBA" id="ARBA00022485"/>
    </source>
</evidence>
<feature type="binding site" evidence="9">
    <location>
        <position position="189"/>
    </location>
    <ligand>
        <name>[4Fe-4S] cluster</name>
        <dbReference type="ChEBI" id="CHEBI:49883"/>
        <label>2</label>
        <note>4Fe-4S-S-AdoMet</note>
    </ligand>
</feature>
<dbReference type="Pfam" id="PF04055">
    <property type="entry name" value="Radical_SAM"/>
    <property type="match status" value="1"/>
</dbReference>
<dbReference type="Pfam" id="PF01938">
    <property type="entry name" value="TRAM"/>
    <property type="match status" value="1"/>
</dbReference>
<keyword evidence="7 9" id="KW-0411">Iron-sulfur</keyword>
<evidence type="ECO:0000256" key="4">
    <source>
        <dbReference type="ARBA" id="ARBA00022691"/>
    </source>
</evidence>
<dbReference type="Gene3D" id="3.30.750.210">
    <property type="match status" value="1"/>
</dbReference>
<evidence type="ECO:0000256" key="8">
    <source>
        <dbReference type="ARBA" id="ARBA00033765"/>
    </source>
</evidence>
<feature type="domain" description="TRAM" evidence="10">
    <location>
        <begin position="449"/>
        <end position="513"/>
    </location>
</feature>
<keyword evidence="4 9" id="KW-0949">S-adenosyl-L-methionine</keyword>
<comment type="function">
    <text evidence="1 9">Catalyzes the methylthiolation of N6-(dimethylallyl)adenosine (i(6)A), leading to the formation of 2-methylthio-N6-(dimethylallyl)adenosine (ms(2)i(6)A) at position 37 in tRNAs that read codons beginning with uridine.</text>
</comment>
<comment type="caution">
    <text evidence="13">The sequence shown here is derived from an EMBL/GenBank/DDBJ whole genome shotgun (WGS) entry which is preliminary data.</text>
</comment>
<feature type="binding site" evidence="9">
    <location>
        <position position="110"/>
    </location>
    <ligand>
        <name>[4Fe-4S] cluster</name>
        <dbReference type="ChEBI" id="CHEBI:49883"/>
        <label>1</label>
    </ligand>
</feature>
<protein>
    <recommendedName>
        <fullName evidence="8 9">tRNA-2-methylthio-N(6)-dimethylallyladenosine synthase</fullName>
        <ecNumber evidence="8 9">2.8.4.3</ecNumber>
    </recommendedName>
    <alternativeName>
        <fullName evidence="9">(Dimethylallyl)adenosine tRNA methylthiotransferase MiaB</fullName>
    </alternativeName>
    <alternativeName>
        <fullName evidence="9">tRNA-i(6)A37 methylthiotransferase</fullName>
    </alternativeName>
</protein>
<dbReference type="InterPro" id="IPR002792">
    <property type="entry name" value="TRAM_dom"/>
</dbReference>
<dbReference type="SFLD" id="SFLDF00273">
    <property type="entry name" value="(dimethylallyl)adenosine_tRNA"/>
    <property type="match status" value="1"/>
</dbReference>
<dbReference type="HAMAP" id="MF_01864">
    <property type="entry name" value="tRNA_metthiotr_MiaB"/>
    <property type="match status" value="1"/>
</dbReference>
<comment type="subcellular location">
    <subcellularLocation>
        <location evidence="9">Cytoplasm</location>
    </subcellularLocation>
</comment>
<dbReference type="GO" id="GO:0016740">
    <property type="term" value="F:transferase activity"/>
    <property type="evidence" value="ECO:0007669"/>
    <property type="project" value="UniProtKB-KW"/>
</dbReference>
<feature type="binding site" evidence="9">
    <location>
        <position position="192"/>
    </location>
    <ligand>
        <name>[4Fe-4S] cluster</name>
        <dbReference type="ChEBI" id="CHEBI:49883"/>
        <label>2</label>
        <note>4Fe-4S-S-AdoMet</note>
    </ligand>
</feature>
<evidence type="ECO:0000256" key="3">
    <source>
        <dbReference type="ARBA" id="ARBA00022679"/>
    </source>
</evidence>
<gene>
    <name evidence="9" type="primary">miaB</name>
    <name evidence="13" type="ORF">VRU48_13340</name>
</gene>
<comment type="catalytic activity">
    <reaction evidence="9">
        <text>N(6)-dimethylallyladenosine(37) in tRNA + (sulfur carrier)-SH + AH2 + 2 S-adenosyl-L-methionine = 2-methylsulfanyl-N(6)-dimethylallyladenosine(37) in tRNA + (sulfur carrier)-H + 5'-deoxyadenosine + L-methionine + A + S-adenosyl-L-homocysteine + 2 H(+)</text>
        <dbReference type="Rhea" id="RHEA:37067"/>
        <dbReference type="Rhea" id="RHEA-COMP:10375"/>
        <dbReference type="Rhea" id="RHEA-COMP:10376"/>
        <dbReference type="Rhea" id="RHEA-COMP:14737"/>
        <dbReference type="Rhea" id="RHEA-COMP:14739"/>
        <dbReference type="ChEBI" id="CHEBI:13193"/>
        <dbReference type="ChEBI" id="CHEBI:15378"/>
        <dbReference type="ChEBI" id="CHEBI:17319"/>
        <dbReference type="ChEBI" id="CHEBI:17499"/>
        <dbReference type="ChEBI" id="CHEBI:29917"/>
        <dbReference type="ChEBI" id="CHEBI:57844"/>
        <dbReference type="ChEBI" id="CHEBI:57856"/>
        <dbReference type="ChEBI" id="CHEBI:59789"/>
        <dbReference type="ChEBI" id="CHEBI:64428"/>
        <dbReference type="ChEBI" id="CHEBI:74415"/>
        <dbReference type="ChEBI" id="CHEBI:74417"/>
        <dbReference type="EC" id="2.8.4.3"/>
    </reaction>
</comment>
<accession>A0ABU7I9E1</accession>
<dbReference type="SFLD" id="SFLDS00029">
    <property type="entry name" value="Radical_SAM"/>
    <property type="match status" value="1"/>
</dbReference>
<dbReference type="PROSITE" id="PS51918">
    <property type="entry name" value="RADICAL_SAM"/>
    <property type="match status" value="1"/>
</dbReference>
<dbReference type="SFLD" id="SFLDG01082">
    <property type="entry name" value="B12-binding_domain_containing"/>
    <property type="match status" value="1"/>
</dbReference>
<dbReference type="SFLD" id="SFLDF00413">
    <property type="entry name" value="CDK5RAP1"/>
    <property type="match status" value="1"/>
</dbReference>
<dbReference type="PROSITE" id="PS50926">
    <property type="entry name" value="TRAM"/>
    <property type="match status" value="1"/>
</dbReference>
<evidence type="ECO:0000259" key="11">
    <source>
        <dbReference type="PROSITE" id="PS51449"/>
    </source>
</evidence>
<dbReference type="SMART" id="SM00729">
    <property type="entry name" value="Elp3"/>
    <property type="match status" value="1"/>
</dbReference>
<dbReference type="InterPro" id="IPR038135">
    <property type="entry name" value="Methylthiotransferase_N_sf"/>
</dbReference>
<reference evidence="13 14" key="1">
    <citation type="submission" date="2024-01" db="EMBL/GenBank/DDBJ databases">
        <title>Pedobacter sp. nov., isolated from fresh soil.</title>
        <authorList>
            <person name="Le N.T.T."/>
        </authorList>
    </citation>
    <scope>NUCLEOTIDE SEQUENCE [LARGE SCALE GENOMIC DNA]</scope>
    <source>
        <strain evidence="13 14">KR3-3</strain>
    </source>
</reference>
<feature type="binding site" evidence="9">
    <location>
        <position position="40"/>
    </location>
    <ligand>
        <name>[4Fe-4S] cluster</name>
        <dbReference type="ChEBI" id="CHEBI:49883"/>
        <label>1</label>
    </ligand>
</feature>
<dbReference type="InterPro" id="IPR007197">
    <property type="entry name" value="rSAM"/>
</dbReference>
<dbReference type="PANTHER" id="PTHR43020">
    <property type="entry name" value="CDK5 REGULATORY SUBUNIT-ASSOCIATED PROTEIN 1"/>
    <property type="match status" value="1"/>
</dbReference>
<evidence type="ECO:0000256" key="5">
    <source>
        <dbReference type="ARBA" id="ARBA00022723"/>
    </source>
</evidence>
<dbReference type="InterPro" id="IPR005839">
    <property type="entry name" value="Methylthiotransferase"/>
</dbReference>
<dbReference type="PROSITE" id="PS01278">
    <property type="entry name" value="MTTASE_RADICAL"/>
    <property type="match status" value="1"/>
</dbReference>
<dbReference type="SUPFAM" id="SSF102114">
    <property type="entry name" value="Radical SAM enzymes"/>
    <property type="match status" value="1"/>
</dbReference>
<dbReference type="InterPro" id="IPR006463">
    <property type="entry name" value="MiaB_methiolase"/>
</dbReference>
<feature type="binding site" evidence="9">
    <location>
        <position position="76"/>
    </location>
    <ligand>
        <name>[4Fe-4S] cluster</name>
        <dbReference type="ChEBI" id="CHEBI:49883"/>
        <label>1</label>
    </ligand>
</feature>
<dbReference type="Proteomes" id="UP001336835">
    <property type="component" value="Unassembled WGS sequence"/>
</dbReference>
<evidence type="ECO:0000256" key="1">
    <source>
        <dbReference type="ARBA" id="ARBA00003234"/>
    </source>
</evidence>
<dbReference type="PROSITE" id="PS51449">
    <property type="entry name" value="MTTASE_N"/>
    <property type="match status" value="1"/>
</dbReference>
<dbReference type="InterPro" id="IPR020612">
    <property type="entry name" value="Methylthiotransferase_CS"/>
</dbReference>
<keyword evidence="14" id="KW-1185">Reference proteome</keyword>
<proteinExistence type="inferred from homology"/>
<keyword evidence="9" id="KW-0963">Cytoplasm</keyword>
<dbReference type="SFLD" id="SFLDG01061">
    <property type="entry name" value="methylthiotransferase"/>
    <property type="match status" value="1"/>
</dbReference>
<keyword evidence="3 9" id="KW-0808">Transferase</keyword>
<feature type="domain" description="Radical SAM core" evidence="12">
    <location>
        <begin position="171"/>
        <end position="446"/>
    </location>
</feature>
<dbReference type="EC" id="2.8.4.3" evidence="8 9"/>
<name>A0ABU7I9E1_9SPHI</name>
<evidence type="ECO:0000259" key="12">
    <source>
        <dbReference type="PROSITE" id="PS51918"/>
    </source>
</evidence>